<dbReference type="Gene3D" id="3.40.190.290">
    <property type="match status" value="1"/>
</dbReference>
<comment type="similarity">
    <text evidence="1">Belongs to the LysR transcriptional regulatory family.</text>
</comment>
<keyword evidence="7" id="KW-1185">Reference proteome</keyword>
<evidence type="ECO:0000256" key="1">
    <source>
        <dbReference type="ARBA" id="ARBA00009437"/>
    </source>
</evidence>
<gene>
    <name evidence="6" type="ORF">V4C55_12025</name>
</gene>
<dbReference type="InterPro" id="IPR036390">
    <property type="entry name" value="WH_DNA-bd_sf"/>
</dbReference>
<proteinExistence type="inferred from homology"/>
<comment type="caution">
    <text evidence="6">The sequence shown here is derived from an EMBL/GenBank/DDBJ whole genome shotgun (WGS) entry which is preliminary data.</text>
</comment>
<dbReference type="PANTHER" id="PTHR30537:SF58">
    <property type="entry name" value="HTH-TYPE TRANSCRIPTIONAL REGULATOR PERR"/>
    <property type="match status" value="1"/>
</dbReference>
<protein>
    <submittedName>
        <fullName evidence="6">LysR family transcriptional regulator</fullName>
    </submittedName>
</protein>
<evidence type="ECO:0000313" key="6">
    <source>
        <dbReference type="EMBL" id="MEM5286440.1"/>
    </source>
</evidence>
<dbReference type="Pfam" id="PF03466">
    <property type="entry name" value="LysR_substrate"/>
    <property type="match status" value="1"/>
</dbReference>
<dbReference type="EMBL" id="JAZHGC010000008">
    <property type="protein sequence ID" value="MEM5286440.1"/>
    <property type="molecule type" value="Genomic_DNA"/>
</dbReference>
<dbReference type="InterPro" id="IPR005119">
    <property type="entry name" value="LysR_subst-bd"/>
</dbReference>
<dbReference type="InterPro" id="IPR000847">
    <property type="entry name" value="LysR_HTH_N"/>
</dbReference>
<keyword evidence="3" id="KW-0238">DNA-binding</keyword>
<dbReference type="InterPro" id="IPR058163">
    <property type="entry name" value="LysR-type_TF_proteobact-type"/>
</dbReference>
<name>A0ABU9QAH5_9BURK</name>
<evidence type="ECO:0000256" key="2">
    <source>
        <dbReference type="ARBA" id="ARBA00023015"/>
    </source>
</evidence>
<feature type="domain" description="HTH lysR-type" evidence="5">
    <location>
        <begin position="1"/>
        <end position="59"/>
    </location>
</feature>
<dbReference type="PROSITE" id="PS50931">
    <property type="entry name" value="HTH_LYSR"/>
    <property type="match status" value="1"/>
</dbReference>
<evidence type="ECO:0000313" key="7">
    <source>
        <dbReference type="Proteomes" id="UP001494588"/>
    </source>
</evidence>
<keyword evidence="2" id="KW-0805">Transcription regulation</keyword>
<evidence type="ECO:0000256" key="3">
    <source>
        <dbReference type="ARBA" id="ARBA00023125"/>
    </source>
</evidence>
<organism evidence="6 7">
    <name type="scientific">Paraburkholderia sabiae</name>
    <dbReference type="NCBI Taxonomy" id="273251"/>
    <lineage>
        <taxon>Bacteria</taxon>
        <taxon>Pseudomonadati</taxon>
        <taxon>Pseudomonadota</taxon>
        <taxon>Betaproteobacteria</taxon>
        <taxon>Burkholderiales</taxon>
        <taxon>Burkholderiaceae</taxon>
        <taxon>Paraburkholderia</taxon>
    </lineage>
</organism>
<dbReference type="CDD" id="cd08422">
    <property type="entry name" value="PBP2_CrgA_like"/>
    <property type="match status" value="1"/>
</dbReference>
<dbReference type="InterPro" id="IPR036388">
    <property type="entry name" value="WH-like_DNA-bd_sf"/>
</dbReference>
<evidence type="ECO:0000259" key="5">
    <source>
        <dbReference type="PROSITE" id="PS50931"/>
    </source>
</evidence>
<dbReference type="RefSeq" id="WP_201650246.1">
    <property type="nucleotide sequence ID" value="NZ_CAJHCS010000007.1"/>
</dbReference>
<dbReference type="PANTHER" id="PTHR30537">
    <property type="entry name" value="HTH-TYPE TRANSCRIPTIONAL REGULATOR"/>
    <property type="match status" value="1"/>
</dbReference>
<reference evidence="6 7" key="1">
    <citation type="submission" date="2024-01" db="EMBL/GenBank/DDBJ databases">
        <title>The diversity of rhizobia nodulating Mimosa spp. in eleven states of Brazil covering several biomes is determined by host plant, location, and edaphic factors.</title>
        <authorList>
            <person name="Rouws L."/>
            <person name="Barauna A."/>
            <person name="Beukes C."/>
            <person name="De Faria S.M."/>
            <person name="Gross E."/>
            <person name="Dos Reis Junior F.B."/>
            <person name="Simon M."/>
            <person name="Maluk M."/>
            <person name="Odee D.W."/>
            <person name="Kenicer G."/>
            <person name="Young J.P.W."/>
            <person name="Reis V.M."/>
            <person name="Zilli J."/>
            <person name="James E.K."/>
        </authorList>
    </citation>
    <scope>NUCLEOTIDE SEQUENCE [LARGE SCALE GENOMIC DNA]</scope>
    <source>
        <strain evidence="6 7">JPY77</strain>
    </source>
</reference>
<dbReference type="Pfam" id="PF00126">
    <property type="entry name" value="HTH_1"/>
    <property type="match status" value="1"/>
</dbReference>
<dbReference type="Proteomes" id="UP001494588">
    <property type="component" value="Unassembled WGS sequence"/>
</dbReference>
<keyword evidence="4" id="KW-0804">Transcription</keyword>
<sequence length="322" mass="35491">MDTVSQMRVFVRIVECGAFTRAAETFNTSPGAMSRAITELEGRLRTRLLNRSTRKLALTPAGEIYLERCKQILADIERAEEEASDAQQRPTGKLHIHSFAGFGLRYILPAIKAYRTSYPEVVADLTLSQRVPELYEEGIDIAIVSTSSVLPDSDLVSHLLGSSFSVLCASPTYVLERGMPGNLNELAQHECLILHTPAFPAYEWLLESDKGSEAVKISGSVELNTGEAVALAVRSSMGIGTVPVYLALDGLLDGSLVRVLSQYVLQKMNIYALHPSRKYIDARIRTWIEFLRQYLPTVTARDAHLLDEYAASTVNAAECPQA</sequence>
<dbReference type="Gene3D" id="1.10.10.10">
    <property type="entry name" value="Winged helix-like DNA-binding domain superfamily/Winged helix DNA-binding domain"/>
    <property type="match status" value="1"/>
</dbReference>
<dbReference type="SUPFAM" id="SSF53850">
    <property type="entry name" value="Periplasmic binding protein-like II"/>
    <property type="match status" value="1"/>
</dbReference>
<evidence type="ECO:0000256" key="4">
    <source>
        <dbReference type="ARBA" id="ARBA00023163"/>
    </source>
</evidence>
<dbReference type="SUPFAM" id="SSF46785">
    <property type="entry name" value="Winged helix' DNA-binding domain"/>
    <property type="match status" value="1"/>
</dbReference>
<accession>A0ABU9QAH5</accession>